<dbReference type="AlphaFoldDB" id="A0A382G2U2"/>
<feature type="transmembrane region" description="Helical" evidence="1">
    <location>
        <begin position="44"/>
        <end position="63"/>
    </location>
</feature>
<protein>
    <submittedName>
        <fullName evidence="2">Uncharacterized protein</fullName>
    </submittedName>
</protein>
<proteinExistence type="predicted"/>
<keyword evidence="1" id="KW-0472">Membrane</keyword>
<gene>
    <name evidence="2" type="ORF">METZ01_LOCUS221375</name>
</gene>
<name>A0A382G2U2_9ZZZZ</name>
<reference evidence="2" key="1">
    <citation type="submission" date="2018-05" db="EMBL/GenBank/DDBJ databases">
        <authorList>
            <person name="Lanie J.A."/>
            <person name="Ng W.-L."/>
            <person name="Kazmierczak K.M."/>
            <person name="Andrzejewski T.M."/>
            <person name="Davidsen T.M."/>
            <person name="Wayne K.J."/>
            <person name="Tettelin H."/>
            <person name="Glass J.I."/>
            <person name="Rusch D."/>
            <person name="Podicherti R."/>
            <person name="Tsui H.-C.T."/>
            <person name="Winkler M.E."/>
        </authorList>
    </citation>
    <scope>NUCLEOTIDE SEQUENCE</scope>
</reference>
<evidence type="ECO:0000256" key="1">
    <source>
        <dbReference type="SAM" id="Phobius"/>
    </source>
</evidence>
<organism evidence="2">
    <name type="scientific">marine metagenome</name>
    <dbReference type="NCBI Taxonomy" id="408172"/>
    <lineage>
        <taxon>unclassified sequences</taxon>
        <taxon>metagenomes</taxon>
        <taxon>ecological metagenomes</taxon>
    </lineage>
</organism>
<sequence>MSSSLKKSSYRSWLRASICCVLFCFFYQTTTVHALEKTNHLTPVMLIGGFGLQFAGALVGTSAQNSYDQYLYSVGSKMASHREKYKSRRNLSLVIKRTGIGLISLATLLSILDQAKIISSPNKKIANAIRILPLHDPDQYKAAFILQRPF</sequence>
<evidence type="ECO:0000313" key="2">
    <source>
        <dbReference type="EMBL" id="SVB68521.1"/>
    </source>
</evidence>
<accession>A0A382G2U2</accession>
<keyword evidence="1" id="KW-1133">Transmembrane helix</keyword>
<keyword evidence="1" id="KW-0812">Transmembrane</keyword>
<dbReference type="EMBL" id="UINC01052787">
    <property type="protein sequence ID" value="SVB68521.1"/>
    <property type="molecule type" value="Genomic_DNA"/>
</dbReference>